<proteinExistence type="predicted"/>
<dbReference type="AlphaFoldDB" id="A0A2D2CYF4"/>
<evidence type="ECO:0000313" key="2">
    <source>
        <dbReference type="EMBL" id="ATQ67746.1"/>
    </source>
</evidence>
<dbReference type="Pfam" id="PF05119">
    <property type="entry name" value="Terminase_4"/>
    <property type="match status" value="1"/>
</dbReference>
<evidence type="ECO:0000256" key="1">
    <source>
        <dbReference type="SAM" id="MobiDB-lite"/>
    </source>
</evidence>
<organism evidence="2 3">
    <name type="scientific">Methylosinus trichosporium (strain ATCC 35070 / NCIMB 11131 / UNIQEM 75 / OB3b)</name>
    <dbReference type="NCBI Taxonomy" id="595536"/>
    <lineage>
        <taxon>Bacteria</taxon>
        <taxon>Pseudomonadati</taxon>
        <taxon>Pseudomonadota</taxon>
        <taxon>Alphaproteobacteria</taxon>
        <taxon>Hyphomicrobiales</taxon>
        <taxon>Methylocystaceae</taxon>
        <taxon>Methylosinus</taxon>
    </lineage>
</organism>
<accession>A0A2D2CYF4</accession>
<feature type="region of interest" description="Disordered" evidence="1">
    <location>
        <begin position="1"/>
        <end position="22"/>
    </location>
</feature>
<dbReference type="EMBL" id="CP023737">
    <property type="protein sequence ID" value="ATQ67746.1"/>
    <property type="molecule type" value="Genomic_DNA"/>
</dbReference>
<keyword evidence="3" id="KW-1185">Reference proteome</keyword>
<evidence type="ECO:0000313" key="3">
    <source>
        <dbReference type="Proteomes" id="UP000230709"/>
    </source>
</evidence>
<dbReference type="InterPro" id="IPR006448">
    <property type="entry name" value="Phage_term_ssu_P27"/>
</dbReference>
<dbReference type="STRING" id="595536.GCA_000178815_03664"/>
<dbReference type="RefSeq" id="WP_003612624.1">
    <property type="nucleotide sequence ID" value="NZ_ADVE02000001.1"/>
</dbReference>
<name>A0A2D2CYF4_METT3</name>
<sequence>MGRRPDTPGMQAAKGAPGKRLSKAERARLEAERLAAVIAAAPAESTDPFAPPVMLLDERLKPALTVWRELAGELRQLNIVRTLDRYTFAVLCLSIADYMAAVDNILVNGAQYWAKTHGGNKMLRTNPAVLVKERLGKFIFDAAAEFGLTPLRRYALLREQSQYGGGPRAPAAPAEAAAKDTDLIGLAAVHDAEPPCTQH</sequence>
<protein>
    <submittedName>
        <fullName evidence="2">Terminase</fullName>
    </submittedName>
</protein>
<dbReference type="Proteomes" id="UP000230709">
    <property type="component" value="Chromosome"/>
</dbReference>
<dbReference type="KEGG" id="mtw:CQW49_07450"/>
<reference evidence="3" key="1">
    <citation type="submission" date="2017-10" db="EMBL/GenBank/DDBJ databases">
        <title>Completed PacBio SMRT sequence of Methylosinus trichosporium OB3b reveals presence of a third large plasmid.</title>
        <authorList>
            <person name="Charles T.C."/>
            <person name="Lynch M.D.J."/>
            <person name="Heil J.R."/>
            <person name="Cheng J."/>
        </authorList>
    </citation>
    <scope>NUCLEOTIDE SEQUENCE [LARGE SCALE GENOMIC DNA]</scope>
    <source>
        <strain evidence="3">OB3b</strain>
    </source>
</reference>
<gene>
    <name evidence="2" type="ORF">CQW49_07450</name>
</gene>